<dbReference type="EMBL" id="BK059106">
    <property type="protein sequence ID" value="DAE31236.1"/>
    <property type="molecule type" value="Genomic_DNA"/>
</dbReference>
<sequence>MTNREKNENKIMEILFKTGAHPALTNKGLTECCHNCKSCLYHIEEEICDKAFVHWCEEEVPEIDWSRVPIDTKVLVSDSESGPWRAAHFAKPLSGLVVVFNFGKTSWTALEDNTFSTYRFADIPDQEERRKYLKDE</sequence>
<name>A0A8S5RJS7_9VIRU</name>
<reference evidence="1" key="1">
    <citation type="journal article" date="2021" name="Proc. Natl. Acad. Sci. U.S.A.">
        <title>A Catalog of Tens of Thousands of Viruses from Human Metagenomes Reveals Hidden Associations with Chronic Diseases.</title>
        <authorList>
            <person name="Tisza M.J."/>
            <person name="Buck C.B."/>
        </authorList>
    </citation>
    <scope>NUCLEOTIDE SEQUENCE</scope>
    <source>
        <strain evidence="1">CtHG14</strain>
    </source>
</reference>
<organism evidence="1">
    <name type="scientific">virus sp. ctHG14</name>
    <dbReference type="NCBI Taxonomy" id="2827626"/>
    <lineage>
        <taxon>Viruses</taxon>
    </lineage>
</organism>
<proteinExistence type="predicted"/>
<evidence type="ECO:0000313" key="1">
    <source>
        <dbReference type="EMBL" id="DAE31236.1"/>
    </source>
</evidence>
<accession>A0A8S5RJS7</accession>
<protein>
    <submittedName>
        <fullName evidence="1">Uncharacterized protein</fullName>
    </submittedName>
</protein>